<keyword evidence="5" id="KW-1133">Transmembrane helix</keyword>
<evidence type="ECO:0000256" key="2">
    <source>
        <dbReference type="ARBA" id="ARBA00022679"/>
    </source>
</evidence>
<evidence type="ECO:0000256" key="3">
    <source>
        <dbReference type="ARBA" id="ARBA00023315"/>
    </source>
</evidence>
<protein>
    <submittedName>
        <fullName evidence="7">Acyl-CoA:lysophosphatidylglycerol acyltransferase 1</fullName>
    </submittedName>
</protein>
<dbReference type="InterPro" id="IPR032098">
    <property type="entry name" value="Acyltransf_C"/>
</dbReference>
<evidence type="ECO:0000313" key="7">
    <source>
        <dbReference type="EMBL" id="LAC26034.1"/>
    </source>
</evidence>
<evidence type="ECO:0000256" key="1">
    <source>
        <dbReference type="ARBA" id="ARBA00008655"/>
    </source>
</evidence>
<dbReference type="PANTHER" id="PTHR10983">
    <property type="entry name" value="1-ACYLGLYCEROL-3-PHOSPHATE ACYLTRANSFERASE-RELATED"/>
    <property type="match status" value="1"/>
</dbReference>
<feature type="transmembrane region" description="Helical" evidence="5">
    <location>
        <begin position="21"/>
        <end position="48"/>
    </location>
</feature>
<dbReference type="SMART" id="SM00563">
    <property type="entry name" value="PlsC"/>
    <property type="match status" value="1"/>
</dbReference>
<feature type="domain" description="Phospholipid/glycerol acyltransferase" evidence="6">
    <location>
        <begin position="102"/>
        <end position="218"/>
    </location>
</feature>
<dbReference type="EMBL" id="IACT01006912">
    <property type="protein sequence ID" value="LAC26034.1"/>
    <property type="molecule type" value="mRNA"/>
</dbReference>
<dbReference type="SUPFAM" id="SSF69593">
    <property type="entry name" value="Glycerol-3-phosphate (1)-acyltransferase"/>
    <property type="match status" value="1"/>
</dbReference>
<dbReference type="Pfam" id="PF16076">
    <property type="entry name" value="Acyltransf_C"/>
    <property type="match status" value="1"/>
</dbReference>
<evidence type="ECO:0000256" key="4">
    <source>
        <dbReference type="SAM" id="MobiDB-lite"/>
    </source>
</evidence>
<dbReference type="GO" id="GO:0005783">
    <property type="term" value="C:endoplasmic reticulum"/>
    <property type="evidence" value="ECO:0007669"/>
    <property type="project" value="TreeGrafter"/>
</dbReference>
<dbReference type="PANTHER" id="PTHR10983:SF2">
    <property type="entry name" value="ACYL-COA:LYSOPHOSPHATIDYLGLYCEROL ACYLTRANSFERASE 1"/>
    <property type="match status" value="1"/>
</dbReference>
<evidence type="ECO:0000259" key="6">
    <source>
        <dbReference type="SMART" id="SM00563"/>
    </source>
</evidence>
<dbReference type="GO" id="GO:0016746">
    <property type="term" value="F:acyltransferase activity"/>
    <property type="evidence" value="ECO:0007669"/>
    <property type="project" value="UniProtKB-KW"/>
</dbReference>
<evidence type="ECO:0000256" key="5">
    <source>
        <dbReference type="SAM" id="Phobius"/>
    </source>
</evidence>
<dbReference type="Pfam" id="PF01553">
    <property type="entry name" value="Acyltransferase"/>
    <property type="match status" value="1"/>
</dbReference>
<feature type="region of interest" description="Disordered" evidence="4">
    <location>
        <begin position="320"/>
        <end position="352"/>
    </location>
</feature>
<reference evidence="7" key="1">
    <citation type="submission" date="2017-11" db="EMBL/GenBank/DDBJ databases">
        <title>The sensing device of the deep-sea amphipod.</title>
        <authorList>
            <person name="Kobayashi H."/>
            <person name="Nagahama T."/>
            <person name="Arai W."/>
            <person name="Sasagawa Y."/>
            <person name="Umeda M."/>
            <person name="Hayashi T."/>
            <person name="Nikaido I."/>
            <person name="Watanabe H."/>
            <person name="Oguri K."/>
            <person name="Kitazato H."/>
            <person name="Fujioka K."/>
            <person name="Kido Y."/>
            <person name="Takami H."/>
        </authorList>
    </citation>
    <scope>NUCLEOTIDE SEQUENCE</scope>
    <source>
        <tissue evidence="7">Whole body</tissue>
    </source>
</reference>
<keyword evidence="2 7" id="KW-0808">Transferase</keyword>
<accession>A0A6A7G6H3</accession>
<sequence>MMDGGNHGLTQTMIYIKKCEAFLFGLVRIVFVFINNMYCVPVHMFWLLLLQPLRLVLPDAYWKIEGIFFRWLLSMVAMWSYSAGYDVIELGDDVWQLANERVVVMYNHQSTSDVPLIMAAFNCQPFFSSSVMWIMDSIFKLTNFGVVSITHGDFFIRAGKSCRESSLMALRNHLRNFYQPMARKWIVLFPEGGFLSNRKISSQKFGKKLGLPHLENVSLPRSGALKAILDHSAEQTTDGIKWVVDVTVGYPGGDPLDLQTLVFGWRPPCCTVMHYRCYTANKIPRDEAGLNAWLYERYVEKERMLAEYYMTGVFPDGPSPAFPTPLPLPSLQQESAAGSTENSGSSTQQAQQKTLSETTLLLQNVALTPTTAANINSVDGKILMGQQQEKHVDTTLILKTTSEKSGCVTNGNSSERVGAVGSNTECCSSQQVSSEKKLSCADFEGGEYNLDKVFSGKENAQSQPCALLNCDQAVLKQSFDNEDDGHGQLSGGARVDALFDGAEDTAIIASSKSNISVSCSCTSNNRSNNTTNISSSSNVQELNHVNLSRSKDCSQASLQPRTTPNTYNFIFVNDDSSSNSNCVPDTVNNNSPKHSLLMHSQENSNSGNIDSKMSDTYSAQAGPSVSKAATMESGTNTCNSASVATITSNYNMSCGSNTAVVAPLYPETERPDLPKLPGTKLQHDPLESVLRHMFYIVSSYLACTALSYACSSVLHLCC</sequence>
<keyword evidence="5" id="KW-0812">Transmembrane</keyword>
<keyword evidence="5" id="KW-0472">Membrane</keyword>
<keyword evidence="3 7" id="KW-0012">Acyltransferase</keyword>
<dbReference type="InterPro" id="IPR002123">
    <property type="entry name" value="Plipid/glycerol_acylTrfase"/>
</dbReference>
<feature type="region of interest" description="Disordered" evidence="4">
    <location>
        <begin position="587"/>
        <end position="607"/>
    </location>
</feature>
<organism evidence="7">
    <name type="scientific">Hirondellea gigas</name>
    <dbReference type="NCBI Taxonomy" id="1518452"/>
    <lineage>
        <taxon>Eukaryota</taxon>
        <taxon>Metazoa</taxon>
        <taxon>Ecdysozoa</taxon>
        <taxon>Arthropoda</taxon>
        <taxon>Crustacea</taxon>
        <taxon>Multicrustacea</taxon>
        <taxon>Malacostraca</taxon>
        <taxon>Eumalacostraca</taxon>
        <taxon>Peracarida</taxon>
        <taxon>Amphipoda</taxon>
        <taxon>Amphilochidea</taxon>
        <taxon>Lysianassida</taxon>
        <taxon>Lysianassidira</taxon>
        <taxon>Lysianassoidea</taxon>
        <taxon>Lysianassidae</taxon>
        <taxon>Hirondellea</taxon>
    </lineage>
</organism>
<dbReference type="GO" id="GO:0036149">
    <property type="term" value="P:phosphatidylinositol acyl-chain remodeling"/>
    <property type="evidence" value="ECO:0007669"/>
    <property type="project" value="TreeGrafter"/>
</dbReference>
<comment type="similarity">
    <text evidence="1">Belongs to the 1-acyl-sn-glycerol-3-phosphate acyltransferase family.</text>
</comment>
<dbReference type="CDD" id="cd07990">
    <property type="entry name" value="LPLAT_LCLAT1-like"/>
    <property type="match status" value="1"/>
</dbReference>
<proteinExistence type="evidence at transcript level"/>
<dbReference type="AlphaFoldDB" id="A0A6A7G6H3"/>
<name>A0A6A7G6H3_9CRUS</name>
<feature type="compositionally biased region" description="Polar residues" evidence="4">
    <location>
        <begin position="332"/>
        <end position="352"/>
    </location>
</feature>